<evidence type="ECO:0000313" key="2">
    <source>
        <dbReference type="Proteomes" id="UP000477782"/>
    </source>
</evidence>
<organism evidence="1 2">
    <name type="scientific">Tabrizicola oligotrophica</name>
    <dbReference type="NCBI Taxonomy" id="2710650"/>
    <lineage>
        <taxon>Bacteria</taxon>
        <taxon>Pseudomonadati</taxon>
        <taxon>Pseudomonadota</taxon>
        <taxon>Alphaproteobacteria</taxon>
        <taxon>Rhodobacterales</taxon>
        <taxon>Paracoccaceae</taxon>
        <taxon>Tabrizicola</taxon>
    </lineage>
</organism>
<dbReference type="Proteomes" id="UP000477782">
    <property type="component" value="Unassembled WGS sequence"/>
</dbReference>
<evidence type="ECO:0008006" key="3">
    <source>
        <dbReference type="Google" id="ProtNLM"/>
    </source>
</evidence>
<dbReference type="SUPFAM" id="SSF52540">
    <property type="entry name" value="P-loop containing nucleoside triphosphate hydrolases"/>
    <property type="match status" value="1"/>
</dbReference>
<evidence type="ECO:0000313" key="1">
    <source>
        <dbReference type="EMBL" id="NEY88890.1"/>
    </source>
</evidence>
<keyword evidence="2" id="KW-1185">Reference proteome</keyword>
<sequence>MMVFWQQRLAFLATPKTASTAIEAALGALATLVILRPRELKHTDATRFERFLQPYLSEGGEGPFEVVALMREPRDWLGSWYRDRQREDVAPELSTRAMSFDDFVRAYCRTTARPACADVGSQAAFLTTPSGAQMPHLFRYESLGDFVQFLEDRLGCEITLPRLNVSPKGSTALSPETEALLRATLAQDFALYDSLKG</sequence>
<protein>
    <recommendedName>
        <fullName evidence="3">Gamma-glutamyl kinase</fullName>
    </recommendedName>
</protein>
<dbReference type="AlphaFoldDB" id="A0A6M0QN44"/>
<dbReference type="RefSeq" id="WP_164622921.1">
    <property type="nucleotide sequence ID" value="NZ_JAAIVJ010000001.1"/>
</dbReference>
<name>A0A6M0QN44_9RHOB</name>
<accession>A0A6M0QN44</accession>
<dbReference type="EMBL" id="JAAIVJ010000001">
    <property type="protein sequence ID" value="NEY88890.1"/>
    <property type="molecule type" value="Genomic_DNA"/>
</dbReference>
<dbReference type="InterPro" id="IPR027417">
    <property type="entry name" value="P-loop_NTPase"/>
</dbReference>
<gene>
    <name evidence="1" type="ORF">G4Z14_01140</name>
</gene>
<comment type="caution">
    <text evidence="1">The sequence shown here is derived from an EMBL/GenBank/DDBJ whole genome shotgun (WGS) entry which is preliminary data.</text>
</comment>
<reference evidence="1 2" key="1">
    <citation type="submission" date="2020-02" db="EMBL/GenBank/DDBJ databases">
        <authorList>
            <person name="Chen W.-M."/>
        </authorList>
    </citation>
    <scope>NUCLEOTIDE SEQUENCE [LARGE SCALE GENOMIC DNA]</scope>
    <source>
        <strain evidence="1 2">KMS-5</strain>
    </source>
</reference>
<proteinExistence type="predicted"/>